<proteinExistence type="predicted"/>
<comment type="caution">
    <text evidence="1">The sequence shown here is derived from an EMBL/GenBank/DDBJ whole genome shotgun (WGS) entry which is preliminary data.</text>
</comment>
<protein>
    <recommendedName>
        <fullName evidence="3">Lipoprotein</fullName>
    </recommendedName>
</protein>
<organism evidence="1 2">
    <name type="scientific">Marinobacterium zhoushanense</name>
    <dbReference type="NCBI Taxonomy" id="1679163"/>
    <lineage>
        <taxon>Bacteria</taxon>
        <taxon>Pseudomonadati</taxon>
        <taxon>Pseudomonadota</taxon>
        <taxon>Gammaproteobacteria</taxon>
        <taxon>Oceanospirillales</taxon>
        <taxon>Oceanospirillaceae</taxon>
        <taxon>Marinobacterium</taxon>
    </lineage>
</organism>
<reference evidence="2" key="1">
    <citation type="journal article" date="2019" name="Int. J. Syst. Evol. Microbiol.">
        <title>The Global Catalogue of Microorganisms (GCM) 10K type strain sequencing project: providing services to taxonomists for standard genome sequencing and annotation.</title>
        <authorList>
            <consortium name="The Broad Institute Genomics Platform"/>
            <consortium name="The Broad Institute Genome Sequencing Center for Infectious Disease"/>
            <person name="Wu L."/>
            <person name="Ma J."/>
        </authorList>
    </citation>
    <scope>NUCLEOTIDE SEQUENCE [LARGE SCALE GENOMIC DNA]</scope>
    <source>
        <strain evidence="2">CGMCC 1.15341</strain>
    </source>
</reference>
<sequence>MAVMSGCSINHPVAKDYPQFLEKHANSVELPKTNIQSDYFIDGETQNNRYEFRAATVGYAHLWIVEFGTILDESLNAPYVQNAFGRLTKTDEGHTQDGNLIEFSLENYEFKNYHAYVSMRIKLMDGNNVTLDKVYSVEGASKGSQMFWGGPFGMKNATLDSTKTAIDKILADFINDIPST</sequence>
<evidence type="ECO:0008006" key="3">
    <source>
        <dbReference type="Google" id="ProtNLM"/>
    </source>
</evidence>
<evidence type="ECO:0000313" key="1">
    <source>
        <dbReference type="EMBL" id="GGB93922.1"/>
    </source>
</evidence>
<keyword evidence="2" id="KW-1185">Reference proteome</keyword>
<dbReference type="Proteomes" id="UP000629025">
    <property type="component" value="Unassembled WGS sequence"/>
</dbReference>
<evidence type="ECO:0000313" key="2">
    <source>
        <dbReference type="Proteomes" id="UP000629025"/>
    </source>
</evidence>
<gene>
    <name evidence="1" type="ORF">GCM10011352_19950</name>
</gene>
<dbReference type="EMBL" id="BMIJ01000004">
    <property type="protein sequence ID" value="GGB93922.1"/>
    <property type="molecule type" value="Genomic_DNA"/>
</dbReference>
<accession>A0ABQ1KE10</accession>
<name>A0ABQ1KE10_9GAMM</name>